<comment type="caution">
    <text evidence="4">The sequence shown here is derived from an EMBL/GenBank/DDBJ whole genome shotgun (WGS) entry which is preliminary data.</text>
</comment>
<reference evidence="4 5" key="1">
    <citation type="submission" date="2023-11" db="EMBL/GenBank/DDBJ databases">
        <authorList>
            <person name="Hedman E."/>
            <person name="Englund M."/>
            <person name="Stromberg M."/>
            <person name="Nyberg Akerstrom W."/>
            <person name="Nylinder S."/>
            <person name="Jareborg N."/>
            <person name="Kallberg Y."/>
            <person name="Kronander E."/>
        </authorList>
    </citation>
    <scope>NUCLEOTIDE SEQUENCE [LARGE SCALE GENOMIC DNA]</scope>
</reference>
<dbReference type="Proteomes" id="UP001314205">
    <property type="component" value="Unassembled WGS sequence"/>
</dbReference>
<gene>
    <name evidence="4" type="ORF">PARMNEM_LOCUS22458</name>
</gene>
<dbReference type="InterPro" id="IPR027806">
    <property type="entry name" value="HARBI1_dom"/>
</dbReference>
<dbReference type="GO" id="GO:0046872">
    <property type="term" value="F:metal ion binding"/>
    <property type="evidence" value="ECO:0007669"/>
    <property type="project" value="UniProtKB-KW"/>
</dbReference>
<name>A0AAV1MCH0_9NEOP</name>
<dbReference type="AlphaFoldDB" id="A0AAV1MCH0"/>
<dbReference type="EMBL" id="CAVLGL010000159">
    <property type="protein sequence ID" value="CAK1604202.1"/>
    <property type="molecule type" value="Genomic_DNA"/>
</dbReference>
<dbReference type="Pfam" id="PF13359">
    <property type="entry name" value="DDE_Tnp_4"/>
    <property type="match status" value="1"/>
</dbReference>
<organism evidence="4 5">
    <name type="scientific">Parnassius mnemosyne</name>
    <name type="common">clouded apollo</name>
    <dbReference type="NCBI Taxonomy" id="213953"/>
    <lineage>
        <taxon>Eukaryota</taxon>
        <taxon>Metazoa</taxon>
        <taxon>Ecdysozoa</taxon>
        <taxon>Arthropoda</taxon>
        <taxon>Hexapoda</taxon>
        <taxon>Insecta</taxon>
        <taxon>Pterygota</taxon>
        <taxon>Neoptera</taxon>
        <taxon>Endopterygota</taxon>
        <taxon>Lepidoptera</taxon>
        <taxon>Glossata</taxon>
        <taxon>Ditrysia</taxon>
        <taxon>Papilionoidea</taxon>
        <taxon>Papilionidae</taxon>
        <taxon>Parnassiinae</taxon>
        <taxon>Parnassini</taxon>
        <taxon>Parnassius</taxon>
        <taxon>Driopa</taxon>
    </lineage>
</organism>
<proteinExistence type="predicted"/>
<protein>
    <recommendedName>
        <fullName evidence="3">DDE Tnp4 domain-containing protein</fullName>
    </recommendedName>
</protein>
<keyword evidence="2" id="KW-0479">Metal-binding</keyword>
<keyword evidence="5" id="KW-1185">Reference proteome</keyword>
<feature type="domain" description="DDE Tnp4" evidence="3">
    <location>
        <begin position="2"/>
        <end position="66"/>
    </location>
</feature>
<evidence type="ECO:0000313" key="5">
    <source>
        <dbReference type="Proteomes" id="UP001314205"/>
    </source>
</evidence>
<evidence type="ECO:0000259" key="3">
    <source>
        <dbReference type="Pfam" id="PF13359"/>
    </source>
</evidence>
<accession>A0AAV1MCH0</accession>
<evidence type="ECO:0000256" key="2">
    <source>
        <dbReference type="ARBA" id="ARBA00022723"/>
    </source>
</evidence>
<comment type="cofactor">
    <cofactor evidence="1">
        <name>a divalent metal cation</name>
        <dbReference type="ChEBI" id="CHEBI:60240"/>
    </cofactor>
</comment>
<evidence type="ECO:0000313" key="4">
    <source>
        <dbReference type="EMBL" id="CAK1604202.1"/>
    </source>
</evidence>
<evidence type="ECO:0000256" key="1">
    <source>
        <dbReference type="ARBA" id="ARBA00001968"/>
    </source>
</evidence>
<sequence>MRPYPGNQDISNEEKKIFNYRLRRARRVCKNAFGILARRFRIYQRRLSLTPEHVNIVVAATVALHNFLRNSKTYCSEEDLRENVNHGLVDLFQIGGNASQAVFEIREKFKTYFLSNAGSVPWQTNIVRRGFQHHSL</sequence>